<dbReference type="Proteomes" id="UP000036681">
    <property type="component" value="Unplaced"/>
</dbReference>
<dbReference type="WBParaSite" id="ALUE_0000125801-mRNA-1">
    <property type="protein sequence ID" value="ALUE_0000125801-mRNA-1"/>
    <property type="gene ID" value="ALUE_0000125801"/>
</dbReference>
<evidence type="ECO:0000313" key="3">
    <source>
        <dbReference type="Proteomes" id="UP000036681"/>
    </source>
</evidence>
<proteinExistence type="predicted"/>
<evidence type="ECO:0000256" key="2">
    <source>
        <dbReference type="SAM" id="Phobius"/>
    </source>
</evidence>
<organism evidence="3 4">
    <name type="scientific">Ascaris lumbricoides</name>
    <name type="common">Giant roundworm</name>
    <dbReference type="NCBI Taxonomy" id="6252"/>
    <lineage>
        <taxon>Eukaryota</taxon>
        <taxon>Metazoa</taxon>
        <taxon>Ecdysozoa</taxon>
        <taxon>Nematoda</taxon>
        <taxon>Chromadorea</taxon>
        <taxon>Rhabditida</taxon>
        <taxon>Spirurina</taxon>
        <taxon>Ascaridomorpha</taxon>
        <taxon>Ascaridoidea</taxon>
        <taxon>Ascarididae</taxon>
        <taxon>Ascaris</taxon>
    </lineage>
</organism>
<feature type="compositionally biased region" description="Basic and acidic residues" evidence="1">
    <location>
        <begin position="41"/>
        <end position="61"/>
    </location>
</feature>
<reference evidence="4" key="1">
    <citation type="submission" date="2017-02" db="UniProtKB">
        <authorList>
            <consortium name="WormBaseParasite"/>
        </authorList>
    </citation>
    <scope>IDENTIFICATION</scope>
</reference>
<dbReference type="AlphaFoldDB" id="A0A0M3HIB3"/>
<evidence type="ECO:0000313" key="4">
    <source>
        <dbReference type="WBParaSite" id="ALUE_0000125801-mRNA-1"/>
    </source>
</evidence>
<sequence length="106" mass="12035">MELEGVKYYIFQFYQLIVVVAIVCVSFVVYLLRRYSRVEANEPKKAVPESKSKQPESKPDLKQPASKAQVPKPTAKVEASSEEEEEEGEVVTRKRRIISEITVSSS</sequence>
<keyword evidence="2" id="KW-1133">Transmembrane helix</keyword>
<feature type="compositionally biased region" description="Acidic residues" evidence="1">
    <location>
        <begin position="80"/>
        <end position="89"/>
    </location>
</feature>
<protein>
    <submittedName>
        <fullName evidence="4">Transmembrane protein</fullName>
    </submittedName>
</protein>
<feature type="transmembrane region" description="Helical" evidence="2">
    <location>
        <begin position="12"/>
        <end position="32"/>
    </location>
</feature>
<keyword evidence="2" id="KW-0812">Transmembrane</keyword>
<keyword evidence="3" id="KW-1185">Reference proteome</keyword>
<accession>A0A0M3HIB3</accession>
<name>A0A0M3HIB3_ASCLU</name>
<feature type="region of interest" description="Disordered" evidence="1">
    <location>
        <begin position="41"/>
        <end position="92"/>
    </location>
</feature>
<evidence type="ECO:0000256" key="1">
    <source>
        <dbReference type="SAM" id="MobiDB-lite"/>
    </source>
</evidence>
<keyword evidence="2" id="KW-0472">Membrane</keyword>